<dbReference type="SUPFAM" id="SSF56112">
    <property type="entry name" value="Protein kinase-like (PK-like)"/>
    <property type="match status" value="1"/>
</dbReference>
<organism evidence="3">
    <name type="scientific">Timema cristinae</name>
    <name type="common">Walking stick</name>
    <dbReference type="NCBI Taxonomy" id="61476"/>
    <lineage>
        <taxon>Eukaryota</taxon>
        <taxon>Metazoa</taxon>
        <taxon>Ecdysozoa</taxon>
        <taxon>Arthropoda</taxon>
        <taxon>Hexapoda</taxon>
        <taxon>Insecta</taxon>
        <taxon>Pterygota</taxon>
        <taxon>Neoptera</taxon>
        <taxon>Polyneoptera</taxon>
        <taxon>Phasmatodea</taxon>
        <taxon>Timematodea</taxon>
        <taxon>Timematoidea</taxon>
        <taxon>Timematidae</taxon>
        <taxon>Timema</taxon>
    </lineage>
</organism>
<gene>
    <name evidence="3" type="ORF">TCEB3V08_LOCUS11722</name>
</gene>
<sequence length="413" mass="46864">MTEILEEFPRGGGVLGDSDGTRLDERSSCFQPTQGTPNSYSRMTAVEEVPSWLNDGFLQDILREFLDDPVITVIQSSVKDAVAKGENFISKLYKVAVEFKRQERRIPKELPREDTKSSDQSAFSSRTVTPFILMMEDLCEQGFKMAERRKGLDLEHCLVVMRALGRFHASSFVVQEEDPLLAEFYKDNSVTEDATVPLLEGLLSFSLKAMTSAVESWPDVGVTYASKLRARGETIMADLKKLMKPDGNPFNVLIHGDLWVNNMMFKYDEVTGGVQEIKFIDFQLTRYTSPALDLHYFIQTSPSEEVSVAHTDELLKEYHKELSMSMELLGRGDKVISFQDLLDEYERKYLYCFFAIVIILPMVLSDPSDGFDLEMSLQKEDSTTKLDNDMAKNETLMKALKRILPILVTKGVI</sequence>
<protein>
    <recommendedName>
        <fullName evidence="2">CHK kinase-like domain-containing protein</fullName>
    </recommendedName>
</protein>
<dbReference type="InterPro" id="IPR015897">
    <property type="entry name" value="CHK_kinase-like"/>
</dbReference>
<accession>A0A7R9DGA7</accession>
<dbReference type="InterPro" id="IPR011009">
    <property type="entry name" value="Kinase-like_dom_sf"/>
</dbReference>
<proteinExistence type="predicted"/>
<dbReference type="Gene3D" id="3.90.1200.10">
    <property type="match status" value="1"/>
</dbReference>
<dbReference type="AlphaFoldDB" id="A0A7R9DGA7"/>
<evidence type="ECO:0000259" key="2">
    <source>
        <dbReference type="SMART" id="SM00587"/>
    </source>
</evidence>
<evidence type="ECO:0000313" key="3">
    <source>
        <dbReference type="EMBL" id="CAD7413312.1"/>
    </source>
</evidence>
<dbReference type="PANTHER" id="PTHR11012:SF56">
    <property type="entry name" value="CHK KINASE-LIKE DOMAIN-CONTAINING PROTEIN-RELATED"/>
    <property type="match status" value="1"/>
</dbReference>
<name>A0A7R9DGA7_TIMCR</name>
<dbReference type="PANTHER" id="PTHR11012">
    <property type="entry name" value="PROTEIN KINASE-LIKE DOMAIN-CONTAINING"/>
    <property type="match status" value="1"/>
</dbReference>
<dbReference type="EMBL" id="OC323602">
    <property type="protein sequence ID" value="CAD7413312.1"/>
    <property type="molecule type" value="Genomic_DNA"/>
</dbReference>
<evidence type="ECO:0000256" key="1">
    <source>
        <dbReference type="SAM" id="MobiDB-lite"/>
    </source>
</evidence>
<dbReference type="InterPro" id="IPR004119">
    <property type="entry name" value="EcKL"/>
</dbReference>
<reference evidence="3" key="1">
    <citation type="submission" date="2020-11" db="EMBL/GenBank/DDBJ databases">
        <authorList>
            <person name="Tran Van P."/>
        </authorList>
    </citation>
    <scope>NUCLEOTIDE SEQUENCE</scope>
</reference>
<dbReference type="Pfam" id="PF02958">
    <property type="entry name" value="EcKL"/>
    <property type="match status" value="1"/>
</dbReference>
<feature type="domain" description="CHK kinase-like" evidence="2">
    <location>
        <begin position="133"/>
        <end position="328"/>
    </location>
</feature>
<dbReference type="SMART" id="SM00587">
    <property type="entry name" value="CHK"/>
    <property type="match status" value="1"/>
</dbReference>
<feature type="region of interest" description="Disordered" evidence="1">
    <location>
        <begin position="11"/>
        <end position="40"/>
    </location>
</feature>
<feature type="compositionally biased region" description="Polar residues" evidence="1">
    <location>
        <begin position="28"/>
        <end position="40"/>
    </location>
</feature>